<name>A0ABU7U2V9_9PROT</name>
<dbReference type="Gene3D" id="1.10.246.130">
    <property type="match status" value="1"/>
</dbReference>
<dbReference type="EC" id="3.4.11.18" evidence="6"/>
<dbReference type="Proteomes" id="UP001312908">
    <property type="component" value="Unassembled WGS sequence"/>
</dbReference>
<comment type="catalytic activity">
    <reaction evidence="1">
        <text>an S-substituted glutathione + H2O = an S-substituted L-cysteinylglycine + L-glutamate</text>
        <dbReference type="Rhea" id="RHEA:59468"/>
        <dbReference type="ChEBI" id="CHEBI:15377"/>
        <dbReference type="ChEBI" id="CHEBI:29985"/>
        <dbReference type="ChEBI" id="CHEBI:90779"/>
        <dbReference type="ChEBI" id="CHEBI:143103"/>
        <dbReference type="EC" id="3.4.19.13"/>
    </reaction>
</comment>
<comment type="similarity">
    <text evidence="6">Belongs to the peptidase M24A family. Methionine aminopeptidase type 1 subfamily.</text>
</comment>
<dbReference type="InterPro" id="IPR051792">
    <property type="entry name" value="GGT_bact"/>
</dbReference>
<proteinExistence type="inferred from homology"/>
<evidence type="ECO:0000256" key="6">
    <source>
        <dbReference type="HAMAP-Rule" id="MF_01974"/>
    </source>
</evidence>
<evidence type="ECO:0000256" key="5">
    <source>
        <dbReference type="ARBA" id="ARBA00047417"/>
    </source>
</evidence>
<protein>
    <recommendedName>
        <fullName evidence="6">Methionine aminopeptidase</fullName>
        <shortName evidence="6">MAP</shortName>
        <shortName evidence="6">MetAP</shortName>
        <ecNumber evidence="6">3.4.11.18</ecNumber>
    </recommendedName>
    <alternativeName>
        <fullName evidence="6">Peptidase M</fullName>
    </alternativeName>
</protein>
<dbReference type="InterPro" id="IPR000101">
    <property type="entry name" value="GGT_peptidase"/>
</dbReference>
<evidence type="ECO:0000256" key="3">
    <source>
        <dbReference type="ARBA" id="ARBA00002521"/>
    </source>
</evidence>
<keyword evidence="6" id="KW-0378">Hydrolase</keyword>
<feature type="binding site" evidence="6">
    <location>
        <position position="240"/>
    </location>
    <ligand>
        <name>a divalent metal cation</name>
        <dbReference type="ChEBI" id="CHEBI:60240"/>
        <label>2</label>
        <note>catalytic</note>
    </ligand>
</feature>
<dbReference type="EMBL" id="JAWJZY010000002">
    <property type="protein sequence ID" value="MEE8658573.1"/>
    <property type="molecule type" value="Genomic_DNA"/>
</dbReference>
<keyword evidence="9" id="KW-1185">Reference proteome</keyword>
<evidence type="ECO:0000256" key="4">
    <source>
        <dbReference type="ARBA" id="ARBA00023315"/>
    </source>
</evidence>
<evidence type="ECO:0000256" key="2">
    <source>
        <dbReference type="ARBA" id="ARBA00001089"/>
    </source>
</evidence>
<dbReference type="HAMAP" id="MF_01974">
    <property type="entry name" value="MetAP_1"/>
    <property type="match status" value="1"/>
</dbReference>
<comment type="caution">
    <text evidence="8">The sequence shown here is derived from an EMBL/GenBank/DDBJ whole genome shotgun (WGS) entry which is preliminary data.</text>
</comment>
<dbReference type="InterPro" id="IPR036005">
    <property type="entry name" value="Creatinase/aminopeptidase-like"/>
</dbReference>
<organism evidence="8 9">
    <name type="scientific">Sorlinia euscelidii</name>
    <dbReference type="NCBI Taxonomy" id="3081148"/>
    <lineage>
        <taxon>Bacteria</taxon>
        <taxon>Pseudomonadati</taxon>
        <taxon>Pseudomonadota</taxon>
        <taxon>Alphaproteobacteria</taxon>
        <taxon>Acetobacterales</taxon>
        <taxon>Acetobacteraceae</taxon>
        <taxon>Sorlinia</taxon>
    </lineage>
</organism>
<comment type="cofactor">
    <cofactor evidence="6">
        <name>Co(2+)</name>
        <dbReference type="ChEBI" id="CHEBI:48828"/>
    </cofactor>
    <cofactor evidence="6">
        <name>Zn(2+)</name>
        <dbReference type="ChEBI" id="CHEBI:29105"/>
    </cofactor>
    <cofactor evidence="6">
        <name>Mn(2+)</name>
        <dbReference type="ChEBI" id="CHEBI:29035"/>
    </cofactor>
    <cofactor evidence="6">
        <name>Fe(2+)</name>
        <dbReference type="ChEBI" id="CHEBI:29033"/>
    </cofactor>
    <text evidence="6">Binds 2 divalent metal cations per subunit. Has a high-affinity and a low affinity metal-binding site. The true nature of the physiological cofactor is under debate. The enzyme is active with cobalt, zinc, manganese or divalent iron ions. Most likely, methionine aminopeptidases function as mononuclear Fe(2+)-metalloproteases under physiological conditions, and the catalytically relevant metal-binding site has been assigned to the histidine-containing high-affinity site.</text>
</comment>
<comment type="catalytic activity">
    <reaction evidence="5">
        <text>an N-terminal (5-L-glutamyl)-[peptide] + an alpha-amino acid = 5-L-glutamyl amino acid + an N-terminal L-alpha-aminoacyl-[peptide]</text>
        <dbReference type="Rhea" id="RHEA:23904"/>
        <dbReference type="Rhea" id="RHEA-COMP:9780"/>
        <dbReference type="Rhea" id="RHEA-COMP:9795"/>
        <dbReference type="ChEBI" id="CHEBI:77644"/>
        <dbReference type="ChEBI" id="CHEBI:78597"/>
        <dbReference type="ChEBI" id="CHEBI:78599"/>
        <dbReference type="ChEBI" id="CHEBI:78608"/>
        <dbReference type="EC" id="2.3.2.2"/>
    </reaction>
</comment>
<evidence type="ECO:0000313" key="8">
    <source>
        <dbReference type="EMBL" id="MEE8658573.1"/>
    </source>
</evidence>
<dbReference type="SUPFAM" id="SSF55920">
    <property type="entry name" value="Creatinase/aminopeptidase"/>
    <property type="match status" value="1"/>
</dbReference>
<sequence length="877" mass="93867">MASGDSARHIVRYTEEDFAGLRAAGRLAAETLDMITPYVVPGALTADLDALIHQFTLDHQAVPAPLNYRGFPKSCCISVNHVVCHGIPGDRRLNEGDIVNIDVTSILGGWYGDTSRMFYVGKVPRKAVNLVEKTYEAMMRGIEVVRPGATLGDIGHAIQSYAEGHRLSVVRDFCGHGIGRVFHDAPNVLHYGKPGTGMALDAGMVFTIEPMLNIGRYDVKILEDGWTAVTRDRSLSAQFEHMIGVNHNGCEIFTRSPAGFNLPLTLELLQEIKMTTSRKTCFHLICSASLSLFAALPATCQAAAADPLGYQATHRGDNRHPAAAAPHAMVVSAQHLATDAGVEILRAGGNAVDAAVAVGYALAVVYPAAGNIGGGGFATIRLPDGQTHFIDFREHAPLAATSTMYQDKDGNVDKAASVEGWRAVGVPGTVAGLDALERKWGRLGLTRVMAPAIRLAEEGFHLQVDDVDLLNSAKDRLARDSYAKKIFLNPNGSALEVGDTLVQKDLANTLRRIAQLGDKGFYEGETAQEIVAASRRGGGILSLKDFTSYKIRALEPLHCNYKGYRIDTAPPPSGGGVAICEILNILSAYDLKKIGLRSVAGVQLQTEAMRHAYSDRRDLGDPAFVKNPVAHLIDPSYAAAIRAGFRQDHAIDSASLRPGEALPQGDAPVTEPAHEKHETTQFCAADRSGIAVSVTYTLNGWYGAHVVGGRTGIVMNDEMDDFSVKPGVPNMYGIVGSRANEIAPGKTPLSSMSPTIISKDGKLVMAIGSPGGSRIPTIILNVVLGVIDGGMDIQQAINQPRIHEQWMPRALEVEPGALTSHVSTVLRGRGYQITEQPQYWGLAQGILFGRPRLDAPVTGFVYGGSDQRHAGGLARGL</sequence>
<dbReference type="InterPro" id="IPR000994">
    <property type="entry name" value="Pept_M24"/>
</dbReference>
<evidence type="ECO:0000313" key="9">
    <source>
        <dbReference type="Proteomes" id="UP001312908"/>
    </source>
</evidence>
<feature type="binding site" evidence="6">
    <location>
        <position position="85"/>
    </location>
    <ligand>
        <name>substrate</name>
    </ligand>
</feature>
<dbReference type="Pfam" id="PF01019">
    <property type="entry name" value="G_glu_transpept"/>
    <property type="match status" value="1"/>
</dbReference>
<dbReference type="NCBIfam" id="TIGR00066">
    <property type="entry name" value="g_glut_trans"/>
    <property type="match status" value="1"/>
</dbReference>
<dbReference type="Gene3D" id="3.90.230.10">
    <property type="entry name" value="Creatinase/methionine aminopeptidase superfamily"/>
    <property type="match status" value="1"/>
</dbReference>
<dbReference type="PANTHER" id="PTHR43199:SF6">
    <property type="entry name" value="GLUTATHIONE HYDROLASE PROENZYME"/>
    <property type="match status" value="1"/>
</dbReference>
<feature type="binding site" evidence="6">
    <location>
        <position position="240"/>
    </location>
    <ligand>
        <name>a divalent metal cation</name>
        <dbReference type="ChEBI" id="CHEBI:60240"/>
        <label>1</label>
    </ligand>
</feature>
<feature type="binding site" evidence="6">
    <location>
        <position position="102"/>
    </location>
    <ligand>
        <name>a divalent metal cation</name>
        <dbReference type="ChEBI" id="CHEBI:60240"/>
        <label>1</label>
    </ligand>
</feature>
<accession>A0ABU7U2V9</accession>
<keyword evidence="4" id="KW-0808">Transferase</keyword>
<dbReference type="Gene3D" id="3.60.20.40">
    <property type="match status" value="1"/>
</dbReference>
<keyword evidence="4" id="KW-0012">Acyltransferase</keyword>
<evidence type="ECO:0000259" key="7">
    <source>
        <dbReference type="Pfam" id="PF00557"/>
    </source>
</evidence>
<feature type="binding site" evidence="6">
    <location>
        <position position="176"/>
    </location>
    <ligand>
        <name>a divalent metal cation</name>
        <dbReference type="ChEBI" id="CHEBI:60240"/>
        <label>2</label>
        <note>catalytic</note>
    </ligand>
</feature>
<comment type="function">
    <text evidence="3 6">Removes the N-terminal methionine from nascent proteins. The N-terminal methionine is often cleaved when the second residue in the primary sequence is small and uncharged (Met-Ala-, Cys, Gly, Pro, Ser, Thr, or Val). Requires deformylation of the N(alpha)-formylated initiator methionine before it can be hydrolyzed.</text>
</comment>
<comment type="catalytic activity">
    <reaction evidence="6">
        <text>Release of N-terminal amino acids, preferentially methionine, from peptides and arylamides.</text>
        <dbReference type="EC" id="3.4.11.18"/>
    </reaction>
</comment>
<keyword evidence="6" id="KW-0031">Aminopeptidase</keyword>
<feature type="binding site" evidence="6">
    <location>
        <position position="209"/>
    </location>
    <ligand>
        <name>a divalent metal cation</name>
        <dbReference type="ChEBI" id="CHEBI:60240"/>
        <label>2</label>
        <note>catalytic</note>
    </ligand>
</feature>
<dbReference type="InterPro" id="IPR029055">
    <property type="entry name" value="Ntn_hydrolases_N"/>
</dbReference>
<dbReference type="PROSITE" id="PS00680">
    <property type="entry name" value="MAP_1"/>
    <property type="match status" value="1"/>
</dbReference>
<feature type="binding site" evidence="6">
    <location>
        <position position="183"/>
    </location>
    <ligand>
        <name>substrate</name>
    </ligand>
</feature>
<evidence type="ECO:0000256" key="1">
    <source>
        <dbReference type="ARBA" id="ARBA00001049"/>
    </source>
</evidence>
<dbReference type="PRINTS" id="PR01210">
    <property type="entry name" value="GGTRANSPTASE"/>
</dbReference>
<feature type="binding site" evidence="6">
    <location>
        <position position="113"/>
    </location>
    <ligand>
        <name>a divalent metal cation</name>
        <dbReference type="ChEBI" id="CHEBI:60240"/>
        <label>1</label>
    </ligand>
</feature>
<comment type="catalytic activity">
    <reaction evidence="2">
        <text>glutathione + H2O = L-cysteinylglycine + L-glutamate</text>
        <dbReference type="Rhea" id="RHEA:28807"/>
        <dbReference type="ChEBI" id="CHEBI:15377"/>
        <dbReference type="ChEBI" id="CHEBI:29985"/>
        <dbReference type="ChEBI" id="CHEBI:57925"/>
        <dbReference type="ChEBI" id="CHEBI:61694"/>
        <dbReference type="EC" id="3.4.19.13"/>
    </reaction>
</comment>
<dbReference type="PANTHER" id="PTHR43199">
    <property type="entry name" value="GLUTATHIONE HYDROLASE"/>
    <property type="match status" value="1"/>
</dbReference>
<keyword evidence="6" id="KW-0479">Metal-binding</keyword>
<feature type="binding site" evidence="6">
    <location>
        <position position="113"/>
    </location>
    <ligand>
        <name>a divalent metal cation</name>
        <dbReference type="ChEBI" id="CHEBI:60240"/>
        <label>2</label>
        <note>catalytic</note>
    </ligand>
</feature>
<gene>
    <name evidence="6" type="primary">map</name>
    <name evidence="8" type="ORF">DOFOFD_06070</name>
</gene>
<keyword evidence="6" id="KW-0645">Protease</keyword>
<dbReference type="InterPro" id="IPR043137">
    <property type="entry name" value="GGT_ssub_C"/>
</dbReference>
<dbReference type="SUPFAM" id="SSF56235">
    <property type="entry name" value="N-terminal nucleophile aminohydrolases (Ntn hydrolases)"/>
    <property type="match status" value="1"/>
</dbReference>
<dbReference type="Pfam" id="PF00557">
    <property type="entry name" value="Peptidase_M24"/>
    <property type="match status" value="1"/>
</dbReference>
<dbReference type="InterPro" id="IPR002467">
    <property type="entry name" value="Pept_M24A_MAP1"/>
</dbReference>
<dbReference type="InterPro" id="IPR043138">
    <property type="entry name" value="GGT_lsub"/>
</dbReference>
<feature type="domain" description="Peptidase M24" evidence="7">
    <location>
        <begin position="20"/>
        <end position="245"/>
    </location>
</feature>
<comment type="subunit">
    <text evidence="6">Monomer.</text>
</comment>
<dbReference type="NCBIfam" id="TIGR00500">
    <property type="entry name" value="met_pdase_I"/>
    <property type="match status" value="1"/>
</dbReference>
<dbReference type="CDD" id="cd01086">
    <property type="entry name" value="MetAP1"/>
    <property type="match status" value="1"/>
</dbReference>
<reference evidence="8 9" key="1">
    <citation type="submission" date="2023-10" db="EMBL/GenBank/DDBJ databases">
        <title>Sorlinia euscelidii gen. nov., sp. nov., an acetic acid bacteria isolated from the gut of Euscelidius variegatus emitter.</title>
        <authorList>
            <person name="Michoud G."/>
            <person name="Marasco R."/>
            <person name="Seferji K."/>
            <person name="Gonella E."/>
            <person name="Garuglieri E."/>
            <person name="Alma A."/>
            <person name="Mapelli F."/>
            <person name="Borin S."/>
            <person name="Daffonchio D."/>
            <person name="Crotti E."/>
        </authorList>
    </citation>
    <scope>NUCLEOTIDE SEQUENCE [LARGE SCALE GENOMIC DNA]</scope>
    <source>
        <strain evidence="8 9">EV16P</strain>
    </source>
</reference>